<dbReference type="CDD" id="cd00082">
    <property type="entry name" value="HisKA"/>
    <property type="match status" value="1"/>
</dbReference>
<keyword evidence="10 13" id="KW-1133">Transmembrane helix</keyword>
<keyword evidence="9" id="KW-0067">ATP-binding</keyword>
<proteinExistence type="predicted"/>
<evidence type="ECO:0000256" key="4">
    <source>
        <dbReference type="ARBA" id="ARBA00022553"/>
    </source>
</evidence>
<keyword evidence="5" id="KW-0808">Transferase</keyword>
<dbReference type="SUPFAM" id="SSF55874">
    <property type="entry name" value="ATPase domain of HSP90 chaperone/DNA topoisomerase II/histidine kinase"/>
    <property type="match status" value="1"/>
</dbReference>
<comment type="subcellular location">
    <subcellularLocation>
        <location evidence="2">Membrane</location>
        <topology evidence="2">Multi-pass membrane protein</topology>
    </subcellularLocation>
</comment>
<evidence type="ECO:0000256" key="12">
    <source>
        <dbReference type="ARBA" id="ARBA00023136"/>
    </source>
</evidence>
<dbReference type="InterPro" id="IPR050351">
    <property type="entry name" value="BphY/WalK/GraS-like"/>
</dbReference>
<dbReference type="GO" id="GO:0005524">
    <property type="term" value="F:ATP binding"/>
    <property type="evidence" value="ECO:0007669"/>
    <property type="project" value="UniProtKB-KW"/>
</dbReference>
<dbReference type="InterPro" id="IPR005467">
    <property type="entry name" value="His_kinase_dom"/>
</dbReference>
<keyword evidence="12 13" id="KW-0472">Membrane</keyword>
<dbReference type="GO" id="GO:0000156">
    <property type="term" value="F:phosphorelay response regulator activity"/>
    <property type="evidence" value="ECO:0007669"/>
    <property type="project" value="TreeGrafter"/>
</dbReference>
<dbReference type="Pfam" id="PF00512">
    <property type="entry name" value="HisKA"/>
    <property type="match status" value="1"/>
</dbReference>
<evidence type="ECO:0000256" key="13">
    <source>
        <dbReference type="SAM" id="Phobius"/>
    </source>
</evidence>
<dbReference type="CDD" id="cd00075">
    <property type="entry name" value="HATPase"/>
    <property type="match status" value="1"/>
</dbReference>
<dbReference type="GO" id="GO:0000155">
    <property type="term" value="F:phosphorelay sensor kinase activity"/>
    <property type="evidence" value="ECO:0007669"/>
    <property type="project" value="InterPro"/>
</dbReference>
<comment type="catalytic activity">
    <reaction evidence="1">
        <text>ATP + protein L-histidine = ADP + protein N-phospho-L-histidine.</text>
        <dbReference type="EC" id="2.7.13.3"/>
    </reaction>
</comment>
<dbReference type="GO" id="GO:0030295">
    <property type="term" value="F:protein kinase activator activity"/>
    <property type="evidence" value="ECO:0007669"/>
    <property type="project" value="TreeGrafter"/>
</dbReference>
<dbReference type="InterPro" id="IPR003661">
    <property type="entry name" value="HisK_dim/P_dom"/>
</dbReference>
<evidence type="ECO:0000256" key="3">
    <source>
        <dbReference type="ARBA" id="ARBA00012438"/>
    </source>
</evidence>
<dbReference type="Gene3D" id="3.30.450.20">
    <property type="entry name" value="PAS domain"/>
    <property type="match status" value="1"/>
</dbReference>
<sequence>MKPGTLLQRLHPRRLHVRIAALGALLLAAVVAIYTWDTIRTRTATETAALLARAQALAEQTAYAGAAPLVTRHYSDVEALLLRFARMPEVLRIQVLNREGRIVSDIVREDGGAPHIQFDAPAVRPPAGGELVVQGGAERYVVWRPIEAGDRVGWVRLEYSTRAIAEMRAQILRSGLFTALVSIALSAALFALFLRRPMRAVERATDFAARLAENRGTTYPVERNSYEVEQLGTALNQVSLKLAEQEQALHTAHRRLQAVLQHAIDGIVTLDAQGRIESANPAAEKIFGLSAEQILGRAFGELVPYFRMDDFEQENLHHIEVGGRRHDGAAIPLMLGLSRMDLEGRRRYVGILRDISEQKRLDRMKSNFVSSVSHELRTPLTSIHAALCLLAGGEVDGIGGEAKDLAALAYKNSTRLARIINDILDFESIEAGRVVLAARAVALAPLIEEAVREAGDLARARTVRLALALEAPGAQALADAPMLKRALAQLLTNAIRLSPPREEVHVALSRREGFARIAVTDRGPGIPESARKYIFQKFVQVDAGDIRYKEGTGLGLALARTIVERLGGSIGFDSTPHVATTFFLELPEHRAEEARVA</sequence>
<evidence type="ECO:0000256" key="10">
    <source>
        <dbReference type="ARBA" id="ARBA00022989"/>
    </source>
</evidence>
<feature type="domain" description="Histidine kinase" evidence="14">
    <location>
        <begin position="371"/>
        <end position="590"/>
    </location>
</feature>
<comment type="caution">
    <text evidence="16">The sequence shown here is derived from an EMBL/GenBank/DDBJ whole genome shotgun (WGS) entry which is preliminary data.</text>
</comment>
<feature type="domain" description="PAS" evidence="15">
    <location>
        <begin position="252"/>
        <end position="310"/>
    </location>
</feature>
<keyword evidence="6 13" id="KW-0812">Transmembrane</keyword>
<dbReference type="Pfam" id="PF13426">
    <property type="entry name" value="PAS_9"/>
    <property type="match status" value="1"/>
</dbReference>
<dbReference type="InterPro" id="IPR000014">
    <property type="entry name" value="PAS"/>
</dbReference>
<evidence type="ECO:0000259" key="14">
    <source>
        <dbReference type="PROSITE" id="PS50109"/>
    </source>
</evidence>
<dbReference type="PROSITE" id="PS50109">
    <property type="entry name" value="HIS_KIN"/>
    <property type="match status" value="1"/>
</dbReference>
<evidence type="ECO:0000256" key="1">
    <source>
        <dbReference type="ARBA" id="ARBA00000085"/>
    </source>
</evidence>
<dbReference type="AlphaFoldDB" id="A0A1F6THN6"/>
<evidence type="ECO:0000256" key="9">
    <source>
        <dbReference type="ARBA" id="ARBA00022840"/>
    </source>
</evidence>
<dbReference type="Proteomes" id="UP000179344">
    <property type="component" value="Unassembled WGS sequence"/>
</dbReference>
<reference evidence="16 17" key="1">
    <citation type="journal article" date="2016" name="Nat. Commun.">
        <title>Thousands of microbial genomes shed light on interconnected biogeochemical processes in an aquifer system.</title>
        <authorList>
            <person name="Anantharaman K."/>
            <person name="Brown C.T."/>
            <person name="Hug L.A."/>
            <person name="Sharon I."/>
            <person name="Castelle C.J."/>
            <person name="Probst A.J."/>
            <person name="Thomas B.C."/>
            <person name="Singh A."/>
            <person name="Wilkins M.J."/>
            <person name="Karaoz U."/>
            <person name="Brodie E.L."/>
            <person name="Williams K.H."/>
            <person name="Hubbard S.S."/>
            <person name="Banfield J.F."/>
        </authorList>
    </citation>
    <scope>NUCLEOTIDE SEQUENCE [LARGE SCALE GENOMIC DNA]</scope>
</reference>
<dbReference type="EC" id="2.7.13.3" evidence="3"/>
<dbReference type="NCBIfam" id="TIGR00229">
    <property type="entry name" value="sensory_box"/>
    <property type="match status" value="1"/>
</dbReference>
<dbReference type="SMART" id="SM00387">
    <property type="entry name" value="HATPase_c"/>
    <property type="match status" value="1"/>
</dbReference>
<dbReference type="Pfam" id="PF02518">
    <property type="entry name" value="HATPase_c"/>
    <property type="match status" value="1"/>
</dbReference>
<dbReference type="PRINTS" id="PR00344">
    <property type="entry name" value="BCTRLSENSOR"/>
</dbReference>
<dbReference type="SUPFAM" id="SSF47384">
    <property type="entry name" value="Homodimeric domain of signal transducing histidine kinase"/>
    <property type="match status" value="1"/>
</dbReference>
<evidence type="ECO:0000256" key="5">
    <source>
        <dbReference type="ARBA" id="ARBA00022679"/>
    </source>
</evidence>
<dbReference type="SUPFAM" id="SSF55785">
    <property type="entry name" value="PYP-like sensor domain (PAS domain)"/>
    <property type="match status" value="1"/>
</dbReference>
<dbReference type="Gene3D" id="3.30.565.10">
    <property type="entry name" value="Histidine kinase-like ATPase, C-terminal domain"/>
    <property type="match status" value="1"/>
</dbReference>
<protein>
    <recommendedName>
        <fullName evidence="3">histidine kinase</fullName>
        <ecNumber evidence="3">2.7.13.3</ecNumber>
    </recommendedName>
</protein>
<evidence type="ECO:0000313" key="17">
    <source>
        <dbReference type="Proteomes" id="UP000179344"/>
    </source>
</evidence>
<dbReference type="PANTHER" id="PTHR42878:SF7">
    <property type="entry name" value="SENSOR HISTIDINE KINASE GLRK"/>
    <property type="match status" value="1"/>
</dbReference>
<keyword evidence="7" id="KW-0547">Nucleotide-binding</keyword>
<evidence type="ECO:0000256" key="6">
    <source>
        <dbReference type="ARBA" id="ARBA00022692"/>
    </source>
</evidence>
<dbReference type="PANTHER" id="PTHR42878">
    <property type="entry name" value="TWO-COMPONENT HISTIDINE KINASE"/>
    <property type="match status" value="1"/>
</dbReference>
<dbReference type="InterPro" id="IPR035965">
    <property type="entry name" value="PAS-like_dom_sf"/>
</dbReference>
<dbReference type="InterPro" id="IPR004358">
    <property type="entry name" value="Sig_transdc_His_kin-like_C"/>
</dbReference>
<accession>A0A1F6THN6</accession>
<evidence type="ECO:0000256" key="8">
    <source>
        <dbReference type="ARBA" id="ARBA00022777"/>
    </source>
</evidence>
<dbReference type="Gene3D" id="6.10.340.10">
    <property type="match status" value="1"/>
</dbReference>
<evidence type="ECO:0000256" key="2">
    <source>
        <dbReference type="ARBA" id="ARBA00004141"/>
    </source>
</evidence>
<evidence type="ECO:0000256" key="11">
    <source>
        <dbReference type="ARBA" id="ARBA00023012"/>
    </source>
</evidence>
<gene>
    <name evidence="16" type="ORF">A2V92_05890</name>
</gene>
<dbReference type="SMART" id="SM00091">
    <property type="entry name" value="PAS"/>
    <property type="match status" value="1"/>
</dbReference>
<keyword evidence="8" id="KW-0418">Kinase</keyword>
<evidence type="ECO:0000256" key="7">
    <source>
        <dbReference type="ARBA" id="ARBA00022741"/>
    </source>
</evidence>
<dbReference type="EMBL" id="MFST01000039">
    <property type="protein sequence ID" value="OGI44643.1"/>
    <property type="molecule type" value="Genomic_DNA"/>
</dbReference>
<name>A0A1F6THN6_9PROT</name>
<dbReference type="GO" id="GO:0007234">
    <property type="term" value="P:osmosensory signaling via phosphorelay pathway"/>
    <property type="evidence" value="ECO:0007669"/>
    <property type="project" value="TreeGrafter"/>
</dbReference>
<evidence type="ECO:0000313" key="16">
    <source>
        <dbReference type="EMBL" id="OGI44643.1"/>
    </source>
</evidence>
<dbReference type="CDD" id="cd00130">
    <property type="entry name" value="PAS"/>
    <property type="match status" value="1"/>
</dbReference>
<dbReference type="Gene3D" id="1.10.287.130">
    <property type="match status" value="1"/>
</dbReference>
<evidence type="ECO:0000259" key="15">
    <source>
        <dbReference type="PROSITE" id="PS50112"/>
    </source>
</evidence>
<dbReference type="GO" id="GO:0016020">
    <property type="term" value="C:membrane"/>
    <property type="evidence" value="ECO:0007669"/>
    <property type="project" value="UniProtKB-SubCell"/>
</dbReference>
<feature type="transmembrane region" description="Helical" evidence="13">
    <location>
        <begin position="15"/>
        <end position="36"/>
    </location>
</feature>
<dbReference type="SMART" id="SM00388">
    <property type="entry name" value="HisKA"/>
    <property type="match status" value="1"/>
</dbReference>
<dbReference type="InterPro" id="IPR036890">
    <property type="entry name" value="HATPase_C_sf"/>
</dbReference>
<keyword evidence="11" id="KW-0902">Two-component regulatory system</keyword>
<dbReference type="InterPro" id="IPR036097">
    <property type="entry name" value="HisK_dim/P_sf"/>
</dbReference>
<feature type="transmembrane region" description="Helical" evidence="13">
    <location>
        <begin position="176"/>
        <end position="194"/>
    </location>
</feature>
<dbReference type="InterPro" id="IPR003594">
    <property type="entry name" value="HATPase_dom"/>
</dbReference>
<dbReference type="PROSITE" id="PS50112">
    <property type="entry name" value="PAS"/>
    <property type="match status" value="1"/>
</dbReference>
<keyword evidence="4" id="KW-0597">Phosphoprotein</keyword>
<organism evidence="16 17">
    <name type="scientific">Candidatus Muproteobacteria bacterium RBG_16_65_31</name>
    <dbReference type="NCBI Taxonomy" id="1817759"/>
    <lineage>
        <taxon>Bacteria</taxon>
        <taxon>Pseudomonadati</taxon>
        <taxon>Pseudomonadota</taxon>
        <taxon>Candidatus Muproteobacteria</taxon>
    </lineage>
</organism>